<evidence type="ECO:0000313" key="8">
    <source>
        <dbReference type="EMBL" id="KAJ6431404.1"/>
    </source>
</evidence>
<evidence type="ECO:0000256" key="1">
    <source>
        <dbReference type="ARBA" id="ARBA00004141"/>
    </source>
</evidence>
<comment type="subcellular location">
    <subcellularLocation>
        <location evidence="1">Membrane</location>
        <topology evidence="1">Multi-pass membrane protein</topology>
    </subcellularLocation>
</comment>
<comment type="caution">
    <text evidence="8">The sequence shown here is derived from an EMBL/GenBank/DDBJ whole genome shotgun (WGS) entry which is preliminary data.</text>
</comment>
<evidence type="ECO:0000313" key="9">
    <source>
        <dbReference type="Proteomes" id="UP001162972"/>
    </source>
</evidence>
<dbReference type="AlphaFoldDB" id="A0AAD6KZC7"/>
<dbReference type="InterPro" id="IPR014743">
    <property type="entry name" value="Cl-channel_core"/>
</dbReference>
<sequence length="237" mass="26300">MYGNYVNFYCGKDKEYNDLATIFFNTQDDAIRNLFSAKTIHEFSAQSLLTFLVMFYTLAVVTFGTAVPAGQFVPGIMIGSTYGRLVGMFVVNFYKNLNVEEGTYALLGAASFLGGSMRMTVSLCVIMVEITNNLKLLPLIMLVLLISKAVGDAFNEGFYEQQARLKGIALLESRPKYQMRNMMAKEVCRNQKVVSFPRIVKVADAVSILQSNLHNGFPVIDHVRNGETLVIGLAVIC</sequence>
<protein>
    <recommendedName>
        <fullName evidence="10">Chloride channel protein</fullName>
    </recommendedName>
</protein>
<gene>
    <name evidence="8" type="ORF">OIU84_018812</name>
</gene>
<evidence type="ECO:0000256" key="5">
    <source>
        <dbReference type="ARBA" id="ARBA00023122"/>
    </source>
</evidence>
<evidence type="ECO:0008006" key="10">
    <source>
        <dbReference type="Google" id="ProtNLM"/>
    </source>
</evidence>
<dbReference type="SUPFAM" id="SSF54631">
    <property type="entry name" value="CBS-domain pair"/>
    <property type="match status" value="1"/>
</dbReference>
<keyword evidence="4 7" id="KW-1133">Transmembrane helix</keyword>
<evidence type="ECO:0000256" key="7">
    <source>
        <dbReference type="SAM" id="Phobius"/>
    </source>
</evidence>
<dbReference type="EMBL" id="JAPFFJ010000003">
    <property type="protein sequence ID" value="KAJ6431404.1"/>
    <property type="molecule type" value="Genomic_DNA"/>
</dbReference>
<keyword evidence="3" id="KW-0677">Repeat</keyword>
<feature type="transmembrane region" description="Helical" evidence="7">
    <location>
        <begin position="106"/>
        <end position="130"/>
    </location>
</feature>
<keyword evidence="2 7" id="KW-0812">Transmembrane</keyword>
<evidence type="ECO:0000256" key="2">
    <source>
        <dbReference type="ARBA" id="ARBA00022692"/>
    </source>
</evidence>
<feature type="transmembrane region" description="Helical" evidence="7">
    <location>
        <begin position="72"/>
        <end position="94"/>
    </location>
</feature>
<dbReference type="Gene3D" id="1.10.3080.10">
    <property type="entry name" value="Clc chloride channel"/>
    <property type="match status" value="1"/>
</dbReference>
<reference evidence="8 9" key="1">
    <citation type="journal article" date="2023" name="Int. J. Mol. Sci.">
        <title>De Novo Assembly and Annotation of 11 Diverse Shrub Willow (Salix) Genomes Reveals Novel Gene Organization in Sex-Linked Regions.</title>
        <authorList>
            <person name="Hyden B."/>
            <person name="Feng K."/>
            <person name="Yates T.B."/>
            <person name="Jawdy S."/>
            <person name="Cereghino C."/>
            <person name="Smart L.B."/>
            <person name="Muchero W."/>
        </authorList>
    </citation>
    <scope>NUCLEOTIDE SEQUENCE [LARGE SCALE GENOMIC DNA]</scope>
    <source>
        <tissue evidence="8">Shoot tip</tissue>
    </source>
</reference>
<dbReference type="GO" id="GO:0016020">
    <property type="term" value="C:membrane"/>
    <property type="evidence" value="ECO:0007669"/>
    <property type="project" value="UniProtKB-SubCell"/>
</dbReference>
<dbReference type="Proteomes" id="UP001162972">
    <property type="component" value="Chromosome 10"/>
</dbReference>
<keyword evidence="6 7" id="KW-0472">Membrane</keyword>
<organism evidence="8 9">
    <name type="scientific">Salix udensis</name>
    <dbReference type="NCBI Taxonomy" id="889485"/>
    <lineage>
        <taxon>Eukaryota</taxon>
        <taxon>Viridiplantae</taxon>
        <taxon>Streptophyta</taxon>
        <taxon>Embryophyta</taxon>
        <taxon>Tracheophyta</taxon>
        <taxon>Spermatophyta</taxon>
        <taxon>Magnoliopsida</taxon>
        <taxon>eudicotyledons</taxon>
        <taxon>Gunneridae</taxon>
        <taxon>Pentapetalae</taxon>
        <taxon>rosids</taxon>
        <taxon>fabids</taxon>
        <taxon>Malpighiales</taxon>
        <taxon>Salicaceae</taxon>
        <taxon>Saliceae</taxon>
        <taxon>Salix</taxon>
    </lineage>
</organism>
<proteinExistence type="predicted"/>
<dbReference type="PRINTS" id="PR00762">
    <property type="entry name" value="CLCHANNEL"/>
</dbReference>
<dbReference type="GO" id="GO:0015108">
    <property type="term" value="F:chloride transmembrane transporter activity"/>
    <property type="evidence" value="ECO:0007669"/>
    <property type="project" value="InterPro"/>
</dbReference>
<dbReference type="PANTHER" id="PTHR11689:SF136">
    <property type="entry name" value="H(+)_CL(-) EXCHANGE TRANSPORTER 7"/>
    <property type="match status" value="1"/>
</dbReference>
<dbReference type="Pfam" id="PF00654">
    <property type="entry name" value="Voltage_CLC"/>
    <property type="match status" value="1"/>
</dbReference>
<accession>A0AAD6KZC7</accession>
<dbReference type="InterPro" id="IPR046342">
    <property type="entry name" value="CBS_dom_sf"/>
</dbReference>
<name>A0AAD6KZC7_9ROSI</name>
<keyword evidence="5" id="KW-0129">CBS domain</keyword>
<keyword evidence="9" id="KW-1185">Reference proteome</keyword>
<dbReference type="SUPFAM" id="SSF81340">
    <property type="entry name" value="Clc chloride channel"/>
    <property type="match status" value="1"/>
</dbReference>
<dbReference type="PANTHER" id="PTHR11689">
    <property type="entry name" value="CHLORIDE CHANNEL PROTEIN CLC FAMILY MEMBER"/>
    <property type="match status" value="1"/>
</dbReference>
<evidence type="ECO:0000256" key="4">
    <source>
        <dbReference type="ARBA" id="ARBA00022989"/>
    </source>
</evidence>
<dbReference type="InterPro" id="IPR051280">
    <property type="entry name" value="Cl-channel/antiporter"/>
</dbReference>
<evidence type="ECO:0000256" key="3">
    <source>
        <dbReference type="ARBA" id="ARBA00022737"/>
    </source>
</evidence>
<evidence type="ECO:0000256" key="6">
    <source>
        <dbReference type="ARBA" id="ARBA00023136"/>
    </source>
</evidence>
<feature type="transmembrane region" description="Helical" evidence="7">
    <location>
        <begin position="48"/>
        <end position="66"/>
    </location>
</feature>
<dbReference type="InterPro" id="IPR001807">
    <property type="entry name" value="ClC"/>
</dbReference>